<protein>
    <submittedName>
        <fullName evidence="1">Uncharacterized protein</fullName>
    </submittedName>
</protein>
<dbReference type="AlphaFoldDB" id="A0AA36E5R2"/>
<dbReference type="Proteomes" id="UP001177003">
    <property type="component" value="Chromosome 5"/>
</dbReference>
<proteinExistence type="predicted"/>
<gene>
    <name evidence="1" type="ORF">LSALG_LOCUS23895</name>
</gene>
<dbReference type="EMBL" id="OX465081">
    <property type="protein sequence ID" value="CAI9284364.1"/>
    <property type="molecule type" value="Genomic_DNA"/>
</dbReference>
<reference evidence="1" key="1">
    <citation type="submission" date="2023-04" db="EMBL/GenBank/DDBJ databases">
        <authorList>
            <person name="Vijverberg K."/>
            <person name="Xiong W."/>
            <person name="Schranz E."/>
        </authorList>
    </citation>
    <scope>NUCLEOTIDE SEQUENCE</scope>
</reference>
<name>A0AA36E5R2_LACSI</name>
<accession>A0AA36E5R2</accession>
<evidence type="ECO:0000313" key="2">
    <source>
        <dbReference type="Proteomes" id="UP001177003"/>
    </source>
</evidence>
<evidence type="ECO:0000313" key="1">
    <source>
        <dbReference type="EMBL" id="CAI9284364.1"/>
    </source>
</evidence>
<organism evidence="1 2">
    <name type="scientific">Lactuca saligna</name>
    <name type="common">Willowleaf lettuce</name>
    <dbReference type="NCBI Taxonomy" id="75948"/>
    <lineage>
        <taxon>Eukaryota</taxon>
        <taxon>Viridiplantae</taxon>
        <taxon>Streptophyta</taxon>
        <taxon>Embryophyta</taxon>
        <taxon>Tracheophyta</taxon>
        <taxon>Spermatophyta</taxon>
        <taxon>Magnoliopsida</taxon>
        <taxon>eudicotyledons</taxon>
        <taxon>Gunneridae</taxon>
        <taxon>Pentapetalae</taxon>
        <taxon>asterids</taxon>
        <taxon>campanulids</taxon>
        <taxon>Asterales</taxon>
        <taxon>Asteraceae</taxon>
        <taxon>Cichorioideae</taxon>
        <taxon>Cichorieae</taxon>
        <taxon>Lactucinae</taxon>
        <taxon>Lactuca</taxon>
    </lineage>
</organism>
<keyword evidence="2" id="KW-1185">Reference proteome</keyword>
<sequence length="133" mass="15421">MYNIVAPYAEISGSMKSLWPSKFELYFECDKCVHGMELPIKWDDKEYKLRTEKESKLATDVCATIQVVGRFELKVDLSVGVGQGIVWKTHLNDKTEPEEFRTNVNSDWVKMKQNEESEAYAFDLKLHVIKLLV</sequence>